<keyword evidence="7" id="KW-1185">Reference proteome</keyword>
<evidence type="ECO:0000259" key="4">
    <source>
        <dbReference type="Pfam" id="PF16220"/>
    </source>
</evidence>
<dbReference type="Proteomes" id="UP000293172">
    <property type="component" value="Unassembled WGS sequence"/>
</dbReference>
<feature type="domain" description="FecR protein" evidence="3">
    <location>
        <begin position="151"/>
        <end position="243"/>
    </location>
</feature>
<protein>
    <submittedName>
        <fullName evidence="5">Histidine kinase</fullName>
    </submittedName>
</protein>
<evidence type="ECO:0000259" key="3">
    <source>
        <dbReference type="Pfam" id="PF04773"/>
    </source>
</evidence>
<evidence type="ECO:0000313" key="5">
    <source>
        <dbReference type="EMBL" id="TBU96998.1"/>
    </source>
</evidence>
<feature type="transmembrane region" description="Helical" evidence="2">
    <location>
        <begin position="125"/>
        <end position="148"/>
    </location>
</feature>
<keyword evidence="2" id="KW-1133">Transmembrane helix</keyword>
<proteinExistence type="predicted"/>
<dbReference type="EMBL" id="QJUL01000002">
    <property type="protein sequence ID" value="TBU96998.1"/>
    <property type="molecule type" value="Genomic_DNA"/>
</dbReference>
<keyword evidence="5" id="KW-0808">Transferase</keyword>
<dbReference type="GO" id="GO:0016301">
    <property type="term" value="F:kinase activity"/>
    <property type="evidence" value="ECO:0007669"/>
    <property type="project" value="UniProtKB-KW"/>
</dbReference>
<evidence type="ECO:0000313" key="7">
    <source>
        <dbReference type="Proteomes" id="UP000291334"/>
    </source>
</evidence>
<feature type="compositionally biased region" description="Low complexity" evidence="1">
    <location>
        <begin position="97"/>
        <end position="115"/>
    </location>
</feature>
<name>A0A4Q9RB01_9GAMM</name>
<dbReference type="EMBL" id="QJUM01000004">
    <property type="protein sequence ID" value="TBV08665.1"/>
    <property type="molecule type" value="Genomic_DNA"/>
</dbReference>
<keyword evidence="2" id="KW-0472">Membrane</keyword>
<dbReference type="Pfam" id="PF04773">
    <property type="entry name" value="FecR"/>
    <property type="match status" value="1"/>
</dbReference>
<dbReference type="InterPro" id="IPR032623">
    <property type="entry name" value="FecR_N"/>
</dbReference>
<organism evidence="5 8">
    <name type="scientific">Phytopseudomonas dryadis</name>
    <dbReference type="NCBI Taxonomy" id="2487520"/>
    <lineage>
        <taxon>Bacteria</taxon>
        <taxon>Pseudomonadati</taxon>
        <taxon>Pseudomonadota</taxon>
        <taxon>Gammaproteobacteria</taxon>
        <taxon>Pseudomonadales</taxon>
        <taxon>Pseudomonadaceae</taxon>
        <taxon>Phytopseudomonas</taxon>
    </lineage>
</organism>
<keyword evidence="2" id="KW-0812">Transmembrane</keyword>
<dbReference type="AlphaFoldDB" id="A0A4Q9RB01"/>
<dbReference type="Gene3D" id="2.60.120.1440">
    <property type="match status" value="1"/>
</dbReference>
<feature type="region of interest" description="Disordered" evidence="1">
    <location>
        <begin position="1"/>
        <end position="35"/>
    </location>
</feature>
<sequence>MPEDPLKNPPCDTSFAQSIDSVRPSAPRPTHAKAPMHGNLRHIALDWLLRIQQSPEDADLRIGLAAWLAADASHVEAYRKAERVWRLTGMAQAAEQEQAPADTPGALPAAAIPARPGRPRRRHRYALLAGALTACLVVFIAPSGYLAYQSDYRTAQGEQRTVELADGSRVRLDGASAIAVAYAAGQREVRLLAGQAFFEVTADETRPFTVQARDLRITVTGTAFNVSIRPTQLAVAVQHGSVRVTDGSTTLAEALGQGERLRWRSDTHALTRDSLPVAQIATWQQGQLVVKDARIADVLDELRPYLPGQLTLRDAQLGEQRVTGVYDLRDPDAALRAVIQPYQGEVRTWTPWLRVIGRNAE</sequence>
<keyword evidence="5" id="KW-0418">Kinase</keyword>
<dbReference type="PANTHER" id="PTHR30273:SF2">
    <property type="entry name" value="PROTEIN FECR"/>
    <property type="match status" value="1"/>
</dbReference>
<comment type="caution">
    <text evidence="5">The sequence shown here is derived from an EMBL/GenBank/DDBJ whole genome shotgun (WGS) entry which is preliminary data.</text>
</comment>
<reference evidence="7 8" key="1">
    <citation type="submission" date="2018-06" db="EMBL/GenBank/DDBJ databases">
        <title>Three novel Pseudomonas species isolated from symptomatic oak.</title>
        <authorList>
            <person name="Bueno-Gonzalez V."/>
            <person name="Brady C."/>
        </authorList>
    </citation>
    <scope>NUCLEOTIDE SEQUENCE [LARGE SCALE GENOMIC DNA]</scope>
    <source>
        <strain evidence="6 7">P26B</strain>
        <strain evidence="5 8">P6B</strain>
    </source>
</reference>
<dbReference type="Proteomes" id="UP000291334">
    <property type="component" value="Unassembled WGS sequence"/>
</dbReference>
<dbReference type="InterPro" id="IPR012373">
    <property type="entry name" value="Ferrdict_sens_TM"/>
</dbReference>
<dbReference type="GO" id="GO:0016989">
    <property type="term" value="F:sigma factor antagonist activity"/>
    <property type="evidence" value="ECO:0007669"/>
    <property type="project" value="TreeGrafter"/>
</dbReference>
<feature type="region of interest" description="Disordered" evidence="1">
    <location>
        <begin position="97"/>
        <end position="116"/>
    </location>
</feature>
<dbReference type="Pfam" id="PF16220">
    <property type="entry name" value="DUF4880"/>
    <property type="match status" value="1"/>
</dbReference>
<dbReference type="OrthoDB" id="9771237at2"/>
<dbReference type="InterPro" id="IPR006860">
    <property type="entry name" value="FecR"/>
</dbReference>
<dbReference type="PANTHER" id="PTHR30273">
    <property type="entry name" value="PERIPLASMIC SIGNAL SENSOR AND SIGMA FACTOR ACTIVATOR FECR-RELATED"/>
    <property type="match status" value="1"/>
</dbReference>
<evidence type="ECO:0000256" key="2">
    <source>
        <dbReference type="SAM" id="Phobius"/>
    </source>
</evidence>
<evidence type="ECO:0000313" key="6">
    <source>
        <dbReference type="EMBL" id="TBV08665.1"/>
    </source>
</evidence>
<feature type="domain" description="FecR N-terminal" evidence="4">
    <location>
        <begin position="44"/>
        <end position="84"/>
    </location>
</feature>
<gene>
    <name evidence="6" type="ORF">DNK34_05200</name>
    <name evidence="5" type="ORF">DNK44_02085</name>
</gene>
<accession>A0A4Q9RB01</accession>
<evidence type="ECO:0000313" key="8">
    <source>
        <dbReference type="Proteomes" id="UP000293172"/>
    </source>
</evidence>
<evidence type="ECO:0000256" key="1">
    <source>
        <dbReference type="SAM" id="MobiDB-lite"/>
    </source>
</evidence>
<dbReference type="PIRSF" id="PIRSF018266">
    <property type="entry name" value="FecR"/>
    <property type="match status" value="1"/>
</dbReference>